<sequence>MPPRIASARVLSFVNFYSCTVTTHGASTRTFSTCLNGRQQGSSSSRTAARLRSSSSRLVKQHAFHASAVHSAPKDPYAVLGVSKDAGAAEIKKTYFSLARKYHPDTNPDKNAQEKFVEIQEAYDILKDEKKRAAYDQYGAASQQPGFDPDAFARAGANFNNFGGFGPFGAGGTSNSDLFSELFGAFAGTRRGSRRAGFADDVQGADLQATIGVTFMEACKGTSRTINVTPTVNCSSCSGSGLKPGAKRTVCGTCGGSGASTFVIDGSFHMSSTCASCQGTGTTVPRGSQCHTCGGVGQVRVKKAVKVDIPAGVEDGMTLRVPGAGDAPLSAKGRPGDLLVRISVANSQHFSRQGANLHYEARIPMHKALLGGRVRIPTLDGEVDVRLPAGTQHGEEMALKGRGVPTVYGGGKGDLFVTFIVQLPRTLTDRQRQILQQYADEVEGKTSASSNASNATTSDTSASSSGRDSTASANSANGTDFFAHASAPPGGWASRAWNRIKGLIGF</sequence>
<dbReference type="GO" id="GO:0009408">
    <property type="term" value="P:response to heat"/>
    <property type="evidence" value="ECO:0007669"/>
    <property type="project" value="InterPro"/>
</dbReference>
<dbReference type="InterPro" id="IPR001305">
    <property type="entry name" value="HSP_DnaJ_Cys-rich_dom"/>
</dbReference>
<dbReference type="GO" id="GO:0051082">
    <property type="term" value="F:unfolded protein binding"/>
    <property type="evidence" value="ECO:0007669"/>
    <property type="project" value="InterPro"/>
</dbReference>
<dbReference type="InterPro" id="IPR036410">
    <property type="entry name" value="HSP_DnaJ_Cys-rich_dom_sf"/>
</dbReference>
<dbReference type="Gene3D" id="2.10.230.10">
    <property type="entry name" value="Heat shock protein DnaJ, cysteine-rich domain"/>
    <property type="match status" value="1"/>
</dbReference>
<dbReference type="PROSITE" id="PS50076">
    <property type="entry name" value="DNAJ_2"/>
    <property type="match status" value="1"/>
</dbReference>
<dbReference type="Proteomes" id="UP000194127">
    <property type="component" value="Unassembled WGS sequence"/>
</dbReference>
<dbReference type="InterPro" id="IPR008971">
    <property type="entry name" value="HSP40/DnaJ_pept-bd"/>
</dbReference>
<keyword evidence="12" id="KW-1185">Reference proteome</keyword>
<dbReference type="SMART" id="SM00271">
    <property type="entry name" value="DnaJ"/>
    <property type="match status" value="1"/>
</dbReference>
<dbReference type="PROSITE" id="PS51188">
    <property type="entry name" value="ZF_CR"/>
    <property type="match status" value="1"/>
</dbReference>
<dbReference type="GeneID" id="36326734"/>
<keyword evidence="5" id="KW-0143">Chaperone</keyword>
<dbReference type="GO" id="GO:0031072">
    <property type="term" value="F:heat shock protein binding"/>
    <property type="evidence" value="ECO:0007669"/>
    <property type="project" value="InterPro"/>
</dbReference>
<name>A0A1X6NGQ0_9APHY</name>
<keyword evidence="4 7" id="KW-0862">Zinc</keyword>
<keyword evidence="1 7" id="KW-0479">Metal-binding</keyword>
<dbReference type="GO" id="GO:0042026">
    <property type="term" value="P:protein refolding"/>
    <property type="evidence" value="ECO:0007669"/>
    <property type="project" value="TreeGrafter"/>
</dbReference>
<reference evidence="11 12" key="1">
    <citation type="submission" date="2017-04" db="EMBL/GenBank/DDBJ databases">
        <title>Genome Sequence of the Model Brown-Rot Fungus Postia placenta SB12.</title>
        <authorList>
            <consortium name="DOE Joint Genome Institute"/>
            <person name="Gaskell J."/>
            <person name="Kersten P."/>
            <person name="Larrondo L.F."/>
            <person name="Canessa P."/>
            <person name="Martinez D."/>
            <person name="Hibbett D."/>
            <person name="Schmoll M."/>
            <person name="Kubicek C.P."/>
            <person name="Martinez A.T."/>
            <person name="Yadav J."/>
            <person name="Master E."/>
            <person name="Magnuson J.K."/>
            <person name="James T."/>
            <person name="Yaver D."/>
            <person name="Berka R."/>
            <person name="Labutti K."/>
            <person name="Lipzen A."/>
            <person name="Aerts A."/>
            <person name="Barry K."/>
            <person name="Henrissat B."/>
            <person name="Blanchette R."/>
            <person name="Grigoriev I."/>
            <person name="Cullen D."/>
        </authorList>
    </citation>
    <scope>NUCLEOTIDE SEQUENCE [LARGE SCALE GENOMIC DNA]</scope>
    <source>
        <strain evidence="11 12">MAD-698-R-SB12</strain>
    </source>
</reference>
<dbReference type="Pfam" id="PF01556">
    <property type="entry name" value="DnaJ_C"/>
    <property type="match status" value="1"/>
</dbReference>
<dbReference type="FunFam" id="2.60.260.20:FF:000005">
    <property type="entry name" value="Chaperone protein dnaJ 1, mitochondrial"/>
    <property type="match status" value="1"/>
</dbReference>
<evidence type="ECO:0000313" key="12">
    <source>
        <dbReference type="Proteomes" id="UP000194127"/>
    </source>
</evidence>
<dbReference type="SUPFAM" id="SSF46565">
    <property type="entry name" value="Chaperone J-domain"/>
    <property type="match status" value="1"/>
</dbReference>
<dbReference type="GO" id="GO:0005737">
    <property type="term" value="C:cytoplasm"/>
    <property type="evidence" value="ECO:0007669"/>
    <property type="project" value="TreeGrafter"/>
</dbReference>
<dbReference type="PANTHER" id="PTHR43096:SF52">
    <property type="entry name" value="DNAJ HOMOLOG 1, MITOCHONDRIAL-RELATED"/>
    <property type="match status" value="1"/>
</dbReference>
<dbReference type="InterPro" id="IPR036869">
    <property type="entry name" value="J_dom_sf"/>
</dbReference>
<dbReference type="Gene3D" id="1.10.287.110">
    <property type="entry name" value="DnaJ domain"/>
    <property type="match status" value="1"/>
</dbReference>
<evidence type="ECO:0000259" key="9">
    <source>
        <dbReference type="PROSITE" id="PS50076"/>
    </source>
</evidence>
<dbReference type="FunFam" id="2.10.230.10:FF:000001">
    <property type="entry name" value="DnaJ subfamily A member 2"/>
    <property type="match status" value="1"/>
</dbReference>
<gene>
    <name evidence="11" type="ORF">POSPLADRAFT_1064296</name>
</gene>
<feature type="zinc finger region" description="CR-type" evidence="7">
    <location>
        <begin position="221"/>
        <end position="302"/>
    </location>
</feature>
<dbReference type="STRING" id="670580.A0A1X6NGQ0"/>
<keyword evidence="2" id="KW-0677">Repeat</keyword>
<proteinExistence type="inferred from homology"/>
<evidence type="ECO:0000256" key="3">
    <source>
        <dbReference type="ARBA" id="ARBA00022771"/>
    </source>
</evidence>
<dbReference type="GO" id="GO:0008270">
    <property type="term" value="F:zinc ion binding"/>
    <property type="evidence" value="ECO:0007669"/>
    <property type="project" value="UniProtKB-KW"/>
</dbReference>
<evidence type="ECO:0000256" key="2">
    <source>
        <dbReference type="ARBA" id="ARBA00022737"/>
    </source>
</evidence>
<keyword evidence="3 7" id="KW-0863">Zinc-finger</keyword>
<evidence type="ECO:0000259" key="10">
    <source>
        <dbReference type="PROSITE" id="PS51188"/>
    </source>
</evidence>
<dbReference type="CDD" id="cd06257">
    <property type="entry name" value="DnaJ"/>
    <property type="match status" value="1"/>
</dbReference>
<feature type="compositionally biased region" description="Low complexity" evidence="8">
    <location>
        <begin position="446"/>
        <end position="473"/>
    </location>
</feature>
<dbReference type="RefSeq" id="XP_024344611.1">
    <property type="nucleotide sequence ID" value="XM_024481784.1"/>
</dbReference>
<dbReference type="CDD" id="cd10747">
    <property type="entry name" value="DnaJ_C"/>
    <property type="match status" value="1"/>
</dbReference>
<dbReference type="Gene3D" id="2.60.260.20">
    <property type="entry name" value="Urease metallochaperone UreE, N-terminal domain"/>
    <property type="match status" value="2"/>
</dbReference>
<evidence type="ECO:0000256" key="1">
    <source>
        <dbReference type="ARBA" id="ARBA00022723"/>
    </source>
</evidence>
<dbReference type="OrthoDB" id="10256793at2759"/>
<feature type="region of interest" description="Disordered" evidence="8">
    <location>
        <begin position="441"/>
        <end position="473"/>
    </location>
</feature>
<feature type="domain" description="J" evidence="9">
    <location>
        <begin position="75"/>
        <end position="139"/>
    </location>
</feature>
<dbReference type="AlphaFoldDB" id="A0A1X6NGQ0"/>
<dbReference type="InterPro" id="IPR012724">
    <property type="entry name" value="DnaJ"/>
</dbReference>
<dbReference type="SUPFAM" id="SSF49493">
    <property type="entry name" value="HSP40/DnaJ peptide-binding domain"/>
    <property type="match status" value="2"/>
</dbReference>
<evidence type="ECO:0000256" key="7">
    <source>
        <dbReference type="PROSITE-ProRule" id="PRU00546"/>
    </source>
</evidence>
<organism evidence="11 12">
    <name type="scientific">Postia placenta MAD-698-R-SB12</name>
    <dbReference type="NCBI Taxonomy" id="670580"/>
    <lineage>
        <taxon>Eukaryota</taxon>
        <taxon>Fungi</taxon>
        <taxon>Dikarya</taxon>
        <taxon>Basidiomycota</taxon>
        <taxon>Agaricomycotina</taxon>
        <taxon>Agaricomycetes</taxon>
        <taxon>Polyporales</taxon>
        <taxon>Adustoporiaceae</taxon>
        <taxon>Rhodonia</taxon>
    </lineage>
</organism>
<dbReference type="InterPro" id="IPR018253">
    <property type="entry name" value="DnaJ_domain_CS"/>
</dbReference>
<dbReference type="NCBIfam" id="NF008035">
    <property type="entry name" value="PRK10767.1"/>
    <property type="match status" value="1"/>
</dbReference>
<protein>
    <recommendedName>
        <fullName evidence="6">DnaJ homolog 1, mitochondrial</fullName>
    </recommendedName>
</protein>
<dbReference type="GO" id="GO:0005524">
    <property type="term" value="F:ATP binding"/>
    <property type="evidence" value="ECO:0007669"/>
    <property type="project" value="InterPro"/>
</dbReference>
<dbReference type="EMBL" id="KZ110591">
    <property type="protein sequence ID" value="OSX67817.1"/>
    <property type="molecule type" value="Genomic_DNA"/>
</dbReference>
<dbReference type="SUPFAM" id="SSF57938">
    <property type="entry name" value="DnaJ/Hsp40 cysteine-rich domain"/>
    <property type="match status" value="1"/>
</dbReference>
<accession>A0A1X6NGQ0</accession>
<dbReference type="Pfam" id="PF00684">
    <property type="entry name" value="DnaJ_CXXCXGXG"/>
    <property type="match status" value="1"/>
</dbReference>
<dbReference type="InterPro" id="IPR001623">
    <property type="entry name" value="DnaJ_domain"/>
</dbReference>
<dbReference type="PROSITE" id="PS00636">
    <property type="entry name" value="DNAJ_1"/>
    <property type="match status" value="1"/>
</dbReference>
<dbReference type="Pfam" id="PF00226">
    <property type="entry name" value="DnaJ"/>
    <property type="match status" value="1"/>
</dbReference>
<evidence type="ECO:0000256" key="8">
    <source>
        <dbReference type="SAM" id="MobiDB-lite"/>
    </source>
</evidence>
<evidence type="ECO:0000313" key="11">
    <source>
        <dbReference type="EMBL" id="OSX67817.1"/>
    </source>
</evidence>
<dbReference type="PRINTS" id="PR00625">
    <property type="entry name" value="JDOMAIN"/>
</dbReference>
<dbReference type="HAMAP" id="MF_01152">
    <property type="entry name" value="DnaJ"/>
    <property type="match status" value="1"/>
</dbReference>
<dbReference type="CDD" id="cd10719">
    <property type="entry name" value="DnaJ_zf"/>
    <property type="match status" value="1"/>
</dbReference>
<evidence type="ECO:0000256" key="4">
    <source>
        <dbReference type="ARBA" id="ARBA00022833"/>
    </source>
</evidence>
<dbReference type="PANTHER" id="PTHR43096">
    <property type="entry name" value="DNAJ HOMOLOG 1, MITOCHONDRIAL-RELATED"/>
    <property type="match status" value="1"/>
</dbReference>
<dbReference type="InterPro" id="IPR002939">
    <property type="entry name" value="DnaJ_C"/>
</dbReference>
<evidence type="ECO:0000256" key="6">
    <source>
        <dbReference type="ARBA" id="ARBA00072890"/>
    </source>
</evidence>
<evidence type="ECO:0000256" key="5">
    <source>
        <dbReference type="ARBA" id="ARBA00023186"/>
    </source>
</evidence>
<feature type="domain" description="CR-type" evidence="10">
    <location>
        <begin position="221"/>
        <end position="302"/>
    </location>
</feature>